<evidence type="ECO:0000313" key="3">
    <source>
        <dbReference type="EMBL" id="KAJ3569729.1"/>
    </source>
</evidence>
<reference evidence="3" key="1">
    <citation type="submission" date="2022-07" db="EMBL/GenBank/DDBJ databases">
        <title>Genome Sequence of Leucocoprinus birnbaumii.</title>
        <authorList>
            <person name="Buettner E."/>
        </authorList>
    </citation>
    <scope>NUCLEOTIDE SEQUENCE</scope>
    <source>
        <strain evidence="3">VT141</strain>
    </source>
</reference>
<feature type="transmembrane region" description="Helical" evidence="2">
    <location>
        <begin position="67"/>
        <end position="89"/>
    </location>
</feature>
<proteinExistence type="predicted"/>
<sequence length="494" mass="53286">MWRHVESYTLYGSTICPNTCREPTDAVTADEVATSSNGTSGGASSIRDNLPVGWSTEFTRDDYRTTIILVLSLVLAFFICFFMIGCLLWRKTVKRRHKAGDVEMKARRKRRSTPATPSPLAQAQEEQRKAKGKQKIWARATARWKDHARYSARFRKSRRPSISSHLRQYSSSATLNPATPIETPADNVSTTQSLTPTPSRSVSRRPSTSSSQSSHSSLHLPQETPDNSHTSPSLTFDTVPDGPSSPPAYRRGTLLSPVAIPAEHSSVPDEPAGSTLSVPSPRPSSLSLDPSSSGVKSLNPALVPESSHIFGPHAAHVATDDKALLARLAERAEQPPDAPDDAQTSPIVVPLWEDERIDDFRQTSASSDPDTSGSSSELPFPPPPSKGKMAEPSFYTYRSSFEQFSDSIDPELEPSAPPFEAPSAPVLDGMAMLPSAPPLAEDGFPLEGFPDFEATAEGDGTQETATVDSDGSSEHQTPASARPLSEGTLPGYHP</sequence>
<dbReference type="Proteomes" id="UP001213000">
    <property type="component" value="Unassembled WGS sequence"/>
</dbReference>
<comment type="caution">
    <text evidence="3">The sequence shown here is derived from an EMBL/GenBank/DDBJ whole genome shotgun (WGS) entry which is preliminary data.</text>
</comment>
<feature type="compositionally biased region" description="Low complexity" evidence="1">
    <location>
        <begin position="193"/>
        <end position="220"/>
    </location>
</feature>
<keyword evidence="2" id="KW-1133">Transmembrane helix</keyword>
<feature type="compositionally biased region" description="Polar residues" evidence="1">
    <location>
        <begin position="160"/>
        <end position="177"/>
    </location>
</feature>
<feature type="region of interest" description="Disordered" evidence="1">
    <location>
        <begin position="155"/>
        <end position="299"/>
    </location>
</feature>
<protein>
    <submittedName>
        <fullName evidence="3">Uncharacterized protein</fullName>
    </submittedName>
</protein>
<keyword evidence="2" id="KW-0812">Transmembrane</keyword>
<feature type="region of interest" description="Disordered" evidence="1">
    <location>
        <begin position="99"/>
        <end position="136"/>
    </location>
</feature>
<feature type="region of interest" description="Disordered" evidence="1">
    <location>
        <begin position="359"/>
        <end position="494"/>
    </location>
</feature>
<keyword evidence="4" id="KW-1185">Reference proteome</keyword>
<feature type="compositionally biased region" description="Low complexity" evidence="1">
    <location>
        <begin position="363"/>
        <end position="378"/>
    </location>
</feature>
<accession>A0AAD5VWL9</accession>
<organism evidence="3 4">
    <name type="scientific">Leucocoprinus birnbaumii</name>
    <dbReference type="NCBI Taxonomy" id="56174"/>
    <lineage>
        <taxon>Eukaryota</taxon>
        <taxon>Fungi</taxon>
        <taxon>Dikarya</taxon>
        <taxon>Basidiomycota</taxon>
        <taxon>Agaricomycotina</taxon>
        <taxon>Agaricomycetes</taxon>
        <taxon>Agaricomycetidae</taxon>
        <taxon>Agaricales</taxon>
        <taxon>Agaricineae</taxon>
        <taxon>Agaricaceae</taxon>
        <taxon>Leucocoprinus</taxon>
    </lineage>
</organism>
<feature type="compositionally biased region" description="Low complexity" evidence="1">
    <location>
        <begin position="274"/>
        <end position="298"/>
    </location>
</feature>
<feature type="compositionally biased region" description="Polar residues" evidence="1">
    <location>
        <begin position="461"/>
        <end position="479"/>
    </location>
</feature>
<dbReference type="AlphaFoldDB" id="A0AAD5VWL9"/>
<gene>
    <name evidence="3" type="ORF">NP233_g4853</name>
</gene>
<name>A0AAD5VWL9_9AGAR</name>
<feature type="compositionally biased region" description="Polar residues" evidence="1">
    <location>
        <begin position="396"/>
        <end position="406"/>
    </location>
</feature>
<evidence type="ECO:0000256" key="1">
    <source>
        <dbReference type="SAM" id="MobiDB-lite"/>
    </source>
</evidence>
<feature type="compositionally biased region" description="Polar residues" evidence="1">
    <location>
        <begin position="224"/>
        <end position="236"/>
    </location>
</feature>
<dbReference type="EMBL" id="JANIEX010000273">
    <property type="protein sequence ID" value="KAJ3569729.1"/>
    <property type="molecule type" value="Genomic_DNA"/>
</dbReference>
<evidence type="ECO:0000313" key="4">
    <source>
        <dbReference type="Proteomes" id="UP001213000"/>
    </source>
</evidence>
<keyword evidence="2" id="KW-0472">Membrane</keyword>
<evidence type="ECO:0000256" key="2">
    <source>
        <dbReference type="SAM" id="Phobius"/>
    </source>
</evidence>